<keyword evidence="2" id="KW-0808">Transferase</keyword>
<organism evidence="2 3">
    <name type="scientific">Izhakiella australiensis</name>
    <dbReference type="NCBI Taxonomy" id="1926881"/>
    <lineage>
        <taxon>Bacteria</taxon>
        <taxon>Pseudomonadati</taxon>
        <taxon>Pseudomonadota</taxon>
        <taxon>Gammaproteobacteria</taxon>
        <taxon>Enterobacterales</taxon>
        <taxon>Erwiniaceae</taxon>
        <taxon>Izhakiella</taxon>
    </lineage>
</organism>
<gene>
    <name evidence="2" type="ORF">BTJ39_02250</name>
</gene>
<dbReference type="RefSeq" id="WP_078001025.1">
    <property type="nucleotide sequence ID" value="NZ_MRUL01000001.1"/>
</dbReference>
<proteinExistence type="predicted"/>
<dbReference type="EMBL" id="MRUL01000001">
    <property type="protein sequence ID" value="OON41999.1"/>
    <property type="molecule type" value="Genomic_DNA"/>
</dbReference>
<dbReference type="PANTHER" id="PTHR43591">
    <property type="entry name" value="METHYLTRANSFERASE"/>
    <property type="match status" value="1"/>
</dbReference>
<dbReference type="AlphaFoldDB" id="A0A1S8YS80"/>
<dbReference type="Gene3D" id="3.40.50.150">
    <property type="entry name" value="Vaccinia Virus protein VP39"/>
    <property type="match status" value="1"/>
</dbReference>
<evidence type="ECO:0000313" key="3">
    <source>
        <dbReference type="Proteomes" id="UP000190667"/>
    </source>
</evidence>
<dbReference type="InterPro" id="IPR041698">
    <property type="entry name" value="Methyltransf_25"/>
</dbReference>
<name>A0A1S8YS80_9GAMM</name>
<dbReference type="InterPro" id="IPR029063">
    <property type="entry name" value="SAM-dependent_MTases_sf"/>
</dbReference>
<reference evidence="2 3" key="1">
    <citation type="submission" date="2016-12" db="EMBL/GenBank/DDBJ databases">
        <title>Izhakiella australiana sp. nov. of genus Izhakiella isolated from Australian desert.</title>
        <authorList>
            <person name="Ji M."/>
        </authorList>
    </citation>
    <scope>NUCLEOTIDE SEQUENCE [LARGE SCALE GENOMIC DNA]</scope>
    <source>
        <strain evidence="2 3">D4N98</strain>
    </source>
</reference>
<dbReference type="GO" id="GO:0008168">
    <property type="term" value="F:methyltransferase activity"/>
    <property type="evidence" value="ECO:0007669"/>
    <property type="project" value="UniProtKB-KW"/>
</dbReference>
<protein>
    <submittedName>
        <fullName evidence="2">SAM-dependent methyltransferase</fullName>
    </submittedName>
</protein>
<accession>A0A1S8YS80</accession>
<dbReference type="PANTHER" id="PTHR43591:SF24">
    <property type="entry name" value="2-METHOXY-6-POLYPRENYL-1,4-BENZOQUINOL METHYLASE, MITOCHONDRIAL"/>
    <property type="match status" value="1"/>
</dbReference>
<dbReference type="GO" id="GO:0032259">
    <property type="term" value="P:methylation"/>
    <property type="evidence" value="ECO:0007669"/>
    <property type="project" value="UniProtKB-KW"/>
</dbReference>
<dbReference type="Proteomes" id="UP000190667">
    <property type="component" value="Unassembled WGS sequence"/>
</dbReference>
<sequence length="236" mass="25907">MINNTNDIFNSEFSRNYDAYNGRLGEIGDNLHLLISLLLNDLPQQANILCVGVGTGTEILRLAQRHPEWRFTGVDPSPDMLAVCAEKLEKAGISSRCQLVEGRLDRLPVSGDFDAALCLLVAHFILDAERYGLYDQMASQLRTGGRLVVAEIAGEIDSPAFDEHMAIWARMHEVAGQGTRDPAEMKAQLAERLLLLAPEHTEALIARSGFTPPLRFFQSLLIHGWSACKIAPAAGV</sequence>
<evidence type="ECO:0000259" key="1">
    <source>
        <dbReference type="Pfam" id="PF13649"/>
    </source>
</evidence>
<keyword evidence="3" id="KW-1185">Reference proteome</keyword>
<keyword evidence="2" id="KW-0489">Methyltransferase</keyword>
<dbReference type="SUPFAM" id="SSF53335">
    <property type="entry name" value="S-adenosyl-L-methionine-dependent methyltransferases"/>
    <property type="match status" value="1"/>
</dbReference>
<feature type="domain" description="Methyltransferase" evidence="1">
    <location>
        <begin position="48"/>
        <end position="145"/>
    </location>
</feature>
<comment type="caution">
    <text evidence="2">The sequence shown here is derived from an EMBL/GenBank/DDBJ whole genome shotgun (WGS) entry which is preliminary data.</text>
</comment>
<evidence type="ECO:0000313" key="2">
    <source>
        <dbReference type="EMBL" id="OON41999.1"/>
    </source>
</evidence>
<dbReference type="STRING" id="1926881.BTJ39_02250"/>
<dbReference type="Pfam" id="PF13649">
    <property type="entry name" value="Methyltransf_25"/>
    <property type="match status" value="1"/>
</dbReference>
<dbReference type="OrthoDB" id="8558926at2"/>
<dbReference type="CDD" id="cd02440">
    <property type="entry name" value="AdoMet_MTases"/>
    <property type="match status" value="1"/>
</dbReference>